<proteinExistence type="predicted"/>
<evidence type="ECO:0000313" key="2">
    <source>
        <dbReference type="Proteomes" id="UP000620075"/>
    </source>
</evidence>
<gene>
    <name evidence="1" type="ORF">JF888_15510</name>
</gene>
<protein>
    <submittedName>
        <fullName evidence="1">Uncharacterized protein</fullName>
    </submittedName>
</protein>
<comment type="caution">
    <text evidence="1">The sequence shown here is derived from an EMBL/GenBank/DDBJ whole genome shotgun (WGS) entry which is preliminary data.</text>
</comment>
<dbReference type="EMBL" id="JAEKNQ010000059">
    <property type="protein sequence ID" value="MBJ7604562.1"/>
    <property type="molecule type" value="Genomic_DNA"/>
</dbReference>
<evidence type="ECO:0000313" key="1">
    <source>
        <dbReference type="EMBL" id="MBJ7604562.1"/>
    </source>
</evidence>
<dbReference type="Proteomes" id="UP000620075">
    <property type="component" value="Unassembled WGS sequence"/>
</dbReference>
<name>A0A934KJE8_9BACT</name>
<reference evidence="1 2" key="1">
    <citation type="submission" date="2020-10" db="EMBL/GenBank/DDBJ databases">
        <title>Ca. Dormibacterota MAGs.</title>
        <authorList>
            <person name="Montgomery K."/>
        </authorList>
    </citation>
    <scope>NUCLEOTIDE SEQUENCE [LARGE SCALE GENOMIC DNA]</scope>
    <source>
        <strain evidence="1">SC8811_S16_3</strain>
    </source>
</reference>
<dbReference type="AlphaFoldDB" id="A0A934KJE8"/>
<organism evidence="1 2">
    <name type="scientific">Candidatus Dormiibacter inghamiae</name>
    <dbReference type="NCBI Taxonomy" id="3127013"/>
    <lineage>
        <taxon>Bacteria</taxon>
        <taxon>Bacillati</taxon>
        <taxon>Candidatus Dormiibacterota</taxon>
        <taxon>Candidatus Dormibacteria</taxon>
        <taxon>Candidatus Dormibacterales</taxon>
        <taxon>Candidatus Dormibacteraceae</taxon>
        <taxon>Candidatus Dormiibacter</taxon>
    </lineage>
</organism>
<sequence length="50" mass="5333">MQCLDVVADVQRAGRVLVDERDGQLVDMALDGRGASPCVMQQQTPAANGF</sequence>
<accession>A0A934KJE8</accession>